<evidence type="ECO:0000313" key="3">
    <source>
        <dbReference type="Proteomes" id="UP000305888"/>
    </source>
</evidence>
<dbReference type="InterPro" id="IPR001054">
    <property type="entry name" value="A/G_cyclase"/>
</dbReference>
<dbReference type="PANTHER" id="PTHR43081">
    <property type="entry name" value="ADENYLATE CYCLASE, TERMINAL-DIFFERENTIATION SPECIFIC-RELATED"/>
    <property type="match status" value="1"/>
</dbReference>
<dbReference type="InterPro" id="IPR029787">
    <property type="entry name" value="Nucleotide_cyclase"/>
</dbReference>
<sequence length="418" mass="46302">MQHDVLIQEIQGWLLDETLRDPDIVPLFASLCARLRAAGIPLDRAALTWPTLHPLFQAEQIYWRRDSGTQFHQYRHDAGISEAFLSSPFHHVISNQISRLRRKLTGPDALRDFTVLDDLQSQGYTDYLLTSTSFRIARVERATSNATGILASWSTRRTDGFSDDDIVALSRIQKVFAVACHAAIQMRVMQALGEAYLGRIAAHRVFAGEARLGDGAEIRAVVWFSDLRGSTWLSGHMTPSTYLDYLRDYYACTAEPVLAEGGEILDFIGDGVLAIFPVKGDLGGAEAVRAATRAMEGALDRLESYRRNPEHAEMQFSISLALGDVMFGNIGVPTRLSFSAIGEVVNTVARIDDLSKTVGRSVLATEEIASVDPDLWLPIGPANLADHDRPLPLYAPRCGRDIFDEDQLRSRFLARLAS</sequence>
<proteinExistence type="predicted"/>
<dbReference type="GO" id="GO:0006171">
    <property type="term" value="P:cAMP biosynthetic process"/>
    <property type="evidence" value="ECO:0007669"/>
    <property type="project" value="TreeGrafter"/>
</dbReference>
<dbReference type="PANTHER" id="PTHR43081:SF11">
    <property type="entry name" value="BLR2264 PROTEIN"/>
    <property type="match status" value="1"/>
</dbReference>
<dbReference type="CDD" id="cd15482">
    <property type="entry name" value="Sialidase_non-viral"/>
    <property type="match status" value="1"/>
</dbReference>
<dbReference type="Gene3D" id="3.30.70.1230">
    <property type="entry name" value="Nucleotide cyclase"/>
    <property type="match status" value="1"/>
</dbReference>
<dbReference type="OrthoDB" id="4565346at2"/>
<dbReference type="Pfam" id="PF00211">
    <property type="entry name" value="Guanylate_cyc"/>
    <property type="match status" value="1"/>
</dbReference>
<organism evidence="2 3">
    <name type="scientific">Paroceanicella profunda</name>
    <dbReference type="NCBI Taxonomy" id="2579971"/>
    <lineage>
        <taxon>Bacteria</taxon>
        <taxon>Pseudomonadati</taxon>
        <taxon>Pseudomonadota</taxon>
        <taxon>Alphaproteobacteria</taxon>
        <taxon>Rhodobacterales</taxon>
        <taxon>Paracoccaceae</taxon>
        <taxon>Paroceanicella</taxon>
    </lineage>
</organism>
<dbReference type="KEGG" id="ppru:FDP22_12105"/>
<dbReference type="EMBL" id="CP040818">
    <property type="protein sequence ID" value="QDL92457.1"/>
    <property type="molecule type" value="Genomic_DNA"/>
</dbReference>
<keyword evidence="3" id="KW-1185">Reference proteome</keyword>
<dbReference type="GO" id="GO:0035556">
    <property type="term" value="P:intracellular signal transduction"/>
    <property type="evidence" value="ECO:0007669"/>
    <property type="project" value="InterPro"/>
</dbReference>
<dbReference type="Proteomes" id="UP000305888">
    <property type="component" value="Chromosome"/>
</dbReference>
<name>A0A5B8FHQ3_9RHOB</name>
<dbReference type="CDD" id="cd07302">
    <property type="entry name" value="CHD"/>
    <property type="match status" value="1"/>
</dbReference>
<reference evidence="2 3" key="1">
    <citation type="submission" date="2019-06" db="EMBL/GenBank/DDBJ databases">
        <title>Genome sequence of Rhodobacteraceae bacterium D4M1.</title>
        <authorList>
            <person name="Cao J."/>
        </authorList>
    </citation>
    <scope>NUCLEOTIDE SEQUENCE [LARGE SCALE GENOMIC DNA]</scope>
    <source>
        <strain evidence="2 3">D4M1</strain>
    </source>
</reference>
<evidence type="ECO:0000313" key="2">
    <source>
        <dbReference type="EMBL" id="QDL92457.1"/>
    </source>
</evidence>
<feature type="domain" description="Guanylate cyclase" evidence="1">
    <location>
        <begin position="221"/>
        <end position="352"/>
    </location>
</feature>
<dbReference type="SUPFAM" id="SSF55073">
    <property type="entry name" value="Nucleotide cyclase"/>
    <property type="match status" value="1"/>
</dbReference>
<accession>A0A5B8FHQ3</accession>
<gene>
    <name evidence="2" type="ORF">FDP22_12105</name>
</gene>
<dbReference type="AlphaFoldDB" id="A0A5B8FHQ3"/>
<protein>
    <submittedName>
        <fullName evidence="2">Adenylate/guanylate cyclase domain-containing protein</fullName>
    </submittedName>
</protein>
<dbReference type="GO" id="GO:0004016">
    <property type="term" value="F:adenylate cyclase activity"/>
    <property type="evidence" value="ECO:0007669"/>
    <property type="project" value="UniProtKB-ARBA"/>
</dbReference>
<dbReference type="PROSITE" id="PS50125">
    <property type="entry name" value="GUANYLATE_CYCLASE_2"/>
    <property type="match status" value="1"/>
</dbReference>
<evidence type="ECO:0000259" key="1">
    <source>
        <dbReference type="PROSITE" id="PS50125"/>
    </source>
</evidence>
<dbReference type="RefSeq" id="WP_138573307.1">
    <property type="nucleotide sequence ID" value="NZ_CP040818.1"/>
</dbReference>
<dbReference type="InterPro" id="IPR050697">
    <property type="entry name" value="Adenylyl/Guanylyl_Cyclase_3/4"/>
</dbReference>